<reference evidence="2" key="1">
    <citation type="journal article" date="2016" name="Proc. Natl. Acad. Sci. U.S.A.">
        <title>Chromosome-level assembly of Arabidopsis thaliana Ler reveals the extent of translocation and inversion polymorphisms.</title>
        <authorList>
            <person name="Zapata L."/>
            <person name="Ding J."/>
            <person name="Willing E.M."/>
            <person name="Hartwig B."/>
            <person name="Bezdan D."/>
            <person name="Jiao W.B."/>
            <person name="Patel V."/>
            <person name="Velikkakam James G."/>
            <person name="Koornneef M."/>
            <person name="Ossowski S."/>
            <person name="Schneeberger K."/>
        </authorList>
    </citation>
    <scope>NUCLEOTIDE SEQUENCE [LARGE SCALE GENOMIC DNA]</scope>
    <source>
        <strain evidence="2">cv. Landsberg erecta</strain>
    </source>
</reference>
<organism evidence="1 2">
    <name type="scientific">Arabidopsis thaliana</name>
    <name type="common">Mouse-ear cress</name>
    <dbReference type="NCBI Taxonomy" id="3702"/>
    <lineage>
        <taxon>Eukaryota</taxon>
        <taxon>Viridiplantae</taxon>
        <taxon>Streptophyta</taxon>
        <taxon>Embryophyta</taxon>
        <taxon>Tracheophyta</taxon>
        <taxon>Spermatophyta</taxon>
        <taxon>Magnoliopsida</taxon>
        <taxon>eudicotyledons</taxon>
        <taxon>Gunneridae</taxon>
        <taxon>Pentapetalae</taxon>
        <taxon>rosids</taxon>
        <taxon>malvids</taxon>
        <taxon>Brassicales</taxon>
        <taxon>Brassicaceae</taxon>
        <taxon>Camelineae</taxon>
        <taxon>Arabidopsis</taxon>
    </lineage>
</organism>
<comment type="caution">
    <text evidence="1">The sequence shown here is derived from an EMBL/GenBank/DDBJ whole genome shotgun (WGS) entry which is preliminary data.</text>
</comment>
<gene>
    <name evidence="1" type="ordered locus">AXX17_At1g40190</name>
</gene>
<dbReference type="Proteomes" id="UP000078284">
    <property type="component" value="Chromosome 1"/>
</dbReference>
<name>A0A178WFR1_ARATH</name>
<protein>
    <submittedName>
        <fullName evidence="1">Uncharacterized protein</fullName>
    </submittedName>
</protein>
<evidence type="ECO:0000313" key="1">
    <source>
        <dbReference type="EMBL" id="OAP16313.1"/>
    </source>
</evidence>
<evidence type="ECO:0000313" key="2">
    <source>
        <dbReference type="Proteomes" id="UP000078284"/>
    </source>
</evidence>
<dbReference type="AlphaFoldDB" id="A0A178WFR1"/>
<accession>A0A178WFR1</accession>
<proteinExistence type="predicted"/>
<dbReference type="EMBL" id="LUHQ01000001">
    <property type="protein sequence ID" value="OAP16313.1"/>
    <property type="molecule type" value="Genomic_DNA"/>
</dbReference>
<sequence length="90" mass="9897">MLVIRDACEVGSGITARWPINAFIYFIWKERNARVHTAISKSPVVIIKEINLTIRALLDPLSRAQVCSSLLSLFLGLGDGESLALLLLGF</sequence>